<dbReference type="AlphaFoldDB" id="A0A151CK27"/>
<dbReference type="STRING" id="1630136.AS592_10960"/>
<dbReference type="RefSeq" id="WP_067328593.1">
    <property type="nucleotide sequence ID" value="NZ_LNKT01000001.1"/>
</dbReference>
<evidence type="ECO:0000313" key="1">
    <source>
        <dbReference type="EMBL" id="KYJ87613.1"/>
    </source>
</evidence>
<dbReference type="EMBL" id="LNKT01000001">
    <property type="protein sequence ID" value="KYJ87613.1"/>
    <property type="molecule type" value="Genomic_DNA"/>
</dbReference>
<dbReference type="InterPro" id="IPR012808">
    <property type="entry name" value="CHP02453"/>
</dbReference>
<dbReference type="PANTHER" id="PTHR36452">
    <property type="entry name" value="CHROMOSOME 12, WHOLE GENOME SHOTGUN SEQUENCE"/>
    <property type="match status" value="1"/>
</dbReference>
<evidence type="ECO:0000313" key="2">
    <source>
        <dbReference type="Proteomes" id="UP000075359"/>
    </source>
</evidence>
<reference evidence="1 2" key="1">
    <citation type="submission" date="2015-11" db="EMBL/GenBank/DDBJ databases">
        <title>Draft genome of Sulfurovum riftiae 1812E, a member of the Epsilonproteobacteria isolated from the tube of the deep-sea hydrothermal vent tubewom Riftia pachyptila.</title>
        <authorList>
            <person name="Vetriani C."/>
            <person name="Giovannelli D."/>
        </authorList>
    </citation>
    <scope>NUCLEOTIDE SEQUENCE [LARGE SCALE GENOMIC DNA]</scope>
    <source>
        <strain evidence="1 2">1812E</strain>
    </source>
</reference>
<evidence type="ECO:0008006" key="3">
    <source>
        <dbReference type="Google" id="ProtNLM"/>
    </source>
</evidence>
<dbReference type="OrthoDB" id="9794241at2"/>
<dbReference type="Pfam" id="PF09365">
    <property type="entry name" value="DUF2461"/>
    <property type="match status" value="1"/>
</dbReference>
<name>A0A151CK27_9BACT</name>
<keyword evidence="2" id="KW-1185">Reference proteome</keyword>
<organism evidence="1 2">
    <name type="scientific">Sulfurovum riftiae</name>
    <dbReference type="NCBI Taxonomy" id="1630136"/>
    <lineage>
        <taxon>Bacteria</taxon>
        <taxon>Pseudomonadati</taxon>
        <taxon>Campylobacterota</taxon>
        <taxon>Epsilonproteobacteria</taxon>
        <taxon>Campylobacterales</taxon>
        <taxon>Sulfurovaceae</taxon>
        <taxon>Sulfurovum</taxon>
    </lineage>
</organism>
<accession>A0A151CK27</accession>
<dbReference type="NCBIfam" id="TIGR02453">
    <property type="entry name" value="TIGR02453 family protein"/>
    <property type="match status" value="1"/>
</dbReference>
<protein>
    <recommendedName>
        <fullName evidence="3">TIGR02453 family protein</fullName>
    </recommendedName>
</protein>
<dbReference type="Proteomes" id="UP000075359">
    <property type="component" value="Unassembled WGS sequence"/>
</dbReference>
<dbReference type="PANTHER" id="PTHR36452:SF1">
    <property type="entry name" value="DUF2461 DOMAIN-CONTAINING PROTEIN"/>
    <property type="match status" value="1"/>
</dbReference>
<sequence>MEASHFAGFPKEGLDFLNQIIINNSKEWLDAHREEYERFIVTPNRAYVEEMGEHLQILVPTINAVPKTNKSLFRIYRDARFHLDDPIKTRIGIIFWQGGGHRMQSSSFYMHYDPFEVFVATGIRNFKPTLLSTYREYIQNDERRSELHNILEALQAKGYALPDPKYKRMPRGCDATDSHSYLYRMGAIYAYTTFPPDETFHSEAIIDRNFKIYEEMFPLQQWLYELTLHCDTSADVFR</sequence>
<dbReference type="PIRSF" id="PIRSF028451">
    <property type="entry name" value="UCP028451"/>
    <property type="match status" value="1"/>
</dbReference>
<dbReference type="InterPro" id="IPR015996">
    <property type="entry name" value="UCP028451"/>
</dbReference>
<proteinExistence type="predicted"/>
<gene>
    <name evidence="1" type="ORF">AS592_10960</name>
</gene>
<comment type="caution">
    <text evidence="1">The sequence shown here is derived from an EMBL/GenBank/DDBJ whole genome shotgun (WGS) entry which is preliminary data.</text>
</comment>